<evidence type="ECO:0000256" key="1">
    <source>
        <dbReference type="ARBA" id="ARBA00007365"/>
    </source>
</evidence>
<dbReference type="PROSITE" id="PS50072">
    <property type="entry name" value="CSA_PPIASE_2"/>
    <property type="match status" value="1"/>
</dbReference>
<sequence>MIYNSISKFLKFSAVATAVMCASAQATIVKIETNMGDIEVNLFDETTPKTVKNFLWYVNNGDYDNAYFHRSVRDFIIQTGSFRFSQENDQTEERTNPIATNDPVENEPIYSNIEGTIAMAKIGGQENSATAGWFFNLDDDNDDILDTQNGGFTVFGQVVSGLDIVQNMGDVDIYKAGGAFDELPLQNYDSNEAATRENLVIINKISIIDPSEDSAKNLSPVVNTEIYELNKELITNTKSEIEKFITEVEGYKTAAETAKTAASSISSEKAEIADTALTKIEETITELNTYLAPAEQYIADLQAAENNNENVLSLIPIRVEAMSTYSDAFDAKTVAKNQLEIAQNAAKQEDSGGGSLSALLIAAFGLLIGRRRLSKQPR</sequence>
<keyword evidence="3" id="KW-0697">Rotamase</keyword>
<evidence type="ECO:0000259" key="6">
    <source>
        <dbReference type="PROSITE" id="PS50072"/>
    </source>
</evidence>
<dbReference type="PRINTS" id="PR00153">
    <property type="entry name" value="CSAPPISMRASE"/>
</dbReference>
<evidence type="ECO:0000256" key="4">
    <source>
        <dbReference type="ARBA" id="ARBA00023235"/>
    </source>
</evidence>
<dbReference type="PANTHER" id="PTHR45625">
    <property type="entry name" value="PEPTIDYL-PROLYL CIS-TRANS ISOMERASE-RELATED"/>
    <property type="match status" value="1"/>
</dbReference>
<evidence type="ECO:0000256" key="3">
    <source>
        <dbReference type="ARBA" id="ARBA00023110"/>
    </source>
</evidence>
<dbReference type="InterPro" id="IPR020892">
    <property type="entry name" value="Cyclophilin-type_PPIase_CS"/>
</dbReference>
<keyword evidence="4" id="KW-0413">Isomerase</keyword>
<feature type="domain" description="PPIase cyclophilin-type" evidence="6">
    <location>
        <begin position="32"/>
        <end position="195"/>
    </location>
</feature>
<dbReference type="SUPFAM" id="SSF50891">
    <property type="entry name" value="Cyclophilin-like"/>
    <property type="match status" value="1"/>
</dbReference>
<keyword evidence="5" id="KW-0732">Signal</keyword>
<evidence type="ECO:0000313" key="7">
    <source>
        <dbReference type="EMBL" id="AWB68226.1"/>
    </source>
</evidence>
<accession>A0A2S0VVI1</accession>
<dbReference type="PANTHER" id="PTHR45625:SF4">
    <property type="entry name" value="PEPTIDYLPROLYL ISOMERASE DOMAIN AND WD REPEAT-CONTAINING PROTEIN 1"/>
    <property type="match status" value="1"/>
</dbReference>
<dbReference type="InterPro" id="IPR044666">
    <property type="entry name" value="Cyclophilin_A-like"/>
</dbReference>
<feature type="signal peptide" evidence="5">
    <location>
        <begin position="1"/>
        <end position="26"/>
    </location>
</feature>
<reference evidence="7 8" key="1">
    <citation type="submission" date="2018-01" db="EMBL/GenBank/DDBJ databases">
        <title>Genome sequence of a Cantenovulum-like bacteria.</title>
        <authorList>
            <person name="Tan W.R."/>
            <person name="Lau N.-S."/>
            <person name="Go F."/>
            <person name="Amirul A.-A.A."/>
        </authorList>
    </citation>
    <scope>NUCLEOTIDE SEQUENCE [LARGE SCALE GENOMIC DNA]</scope>
    <source>
        <strain evidence="7 8">CCB-QB4</strain>
    </source>
</reference>
<evidence type="ECO:0000256" key="2">
    <source>
        <dbReference type="ARBA" id="ARBA00013194"/>
    </source>
</evidence>
<dbReference type="AlphaFoldDB" id="A0A2S0VVI1"/>
<dbReference type="Pfam" id="PF00160">
    <property type="entry name" value="Pro_isomerase"/>
    <property type="match status" value="1"/>
</dbReference>
<name>A0A2S0VVI1_9ALTE</name>
<evidence type="ECO:0000313" key="8">
    <source>
        <dbReference type="Proteomes" id="UP000244441"/>
    </source>
</evidence>
<proteinExistence type="inferred from homology"/>
<comment type="similarity">
    <text evidence="1">Belongs to the cyclophilin-type PPIase family.</text>
</comment>
<protein>
    <recommendedName>
        <fullName evidence="2">peptidylprolyl isomerase</fullName>
        <ecNumber evidence="2">5.2.1.8</ecNumber>
    </recommendedName>
</protein>
<dbReference type="Gene3D" id="2.40.100.10">
    <property type="entry name" value="Cyclophilin-like"/>
    <property type="match status" value="1"/>
</dbReference>
<dbReference type="PROSITE" id="PS00170">
    <property type="entry name" value="CSA_PPIASE_1"/>
    <property type="match status" value="1"/>
</dbReference>
<dbReference type="InterPro" id="IPR029000">
    <property type="entry name" value="Cyclophilin-like_dom_sf"/>
</dbReference>
<gene>
    <name evidence="7" type="ORF">C2869_18205</name>
</gene>
<dbReference type="EMBL" id="CP026604">
    <property type="protein sequence ID" value="AWB68226.1"/>
    <property type="molecule type" value="Genomic_DNA"/>
</dbReference>
<evidence type="ECO:0000256" key="5">
    <source>
        <dbReference type="SAM" id="SignalP"/>
    </source>
</evidence>
<keyword evidence="8" id="KW-1185">Reference proteome</keyword>
<dbReference type="EC" id="5.2.1.8" evidence="2"/>
<dbReference type="GO" id="GO:0006457">
    <property type="term" value="P:protein folding"/>
    <property type="evidence" value="ECO:0007669"/>
    <property type="project" value="InterPro"/>
</dbReference>
<dbReference type="KEGG" id="cate:C2869_18205"/>
<dbReference type="GO" id="GO:0003755">
    <property type="term" value="F:peptidyl-prolyl cis-trans isomerase activity"/>
    <property type="evidence" value="ECO:0007669"/>
    <property type="project" value="UniProtKB-KW"/>
</dbReference>
<feature type="chain" id="PRO_5015601989" description="peptidylprolyl isomerase" evidence="5">
    <location>
        <begin position="27"/>
        <end position="378"/>
    </location>
</feature>
<dbReference type="InterPro" id="IPR002130">
    <property type="entry name" value="Cyclophilin-type_PPIase_dom"/>
</dbReference>
<organism evidence="7 8">
    <name type="scientific">Saccharobesus litoralis</name>
    <dbReference type="NCBI Taxonomy" id="2172099"/>
    <lineage>
        <taxon>Bacteria</taxon>
        <taxon>Pseudomonadati</taxon>
        <taxon>Pseudomonadota</taxon>
        <taxon>Gammaproteobacteria</taxon>
        <taxon>Alteromonadales</taxon>
        <taxon>Alteromonadaceae</taxon>
        <taxon>Saccharobesus</taxon>
    </lineage>
</organism>
<dbReference type="Proteomes" id="UP000244441">
    <property type="component" value="Chromosome"/>
</dbReference>